<accession>A0A1H6U2B7</accession>
<evidence type="ECO:0000256" key="7">
    <source>
        <dbReference type="SAM" id="Phobius"/>
    </source>
</evidence>
<evidence type="ECO:0000313" key="8">
    <source>
        <dbReference type="EMBL" id="SEI84634.1"/>
    </source>
</evidence>
<dbReference type="OrthoDB" id="5573330at2"/>
<dbReference type="AlphaFoldDB" id="A0A1H6U2B7"/>
<comment type="subcellular location">
    <subcellularLocation>
        <location evidence="1">Cell membrane</location>
        <topology evidence="1">Multi-pass membrane protein</topology>
    </subcellularLocation>
</comment>
<dbReference type="GO" id="GO:0005886">
    <property type="term" value="C:plasma membrane"/>
    <property type="evidence" value="ECO:0007669"/>
    <property type="project" value="UniProtKB-SubCell"/>
</dbReference>
<evidence type="ECO:0000256" key="1">
    <source>
        <dbReference type="ARBA" id="ARBA00004651"/>
    </source>
</evidence>
<proteinExistence type="inferred from homology"/>
<dbReference type="EMBL" id="FNYQ01000026">
    <property type="protein sequence ID" value="SEI84634.1"/>
    <property type="molecule type" value="Genomic_DNA"/>
</dbReference>
<keyword evidence="5 7" id="KW-1133">Transmembrane helix</keyword>
<feature type="transmembrane region" description="Helical" evidence="7">
    <location>
        <begin position="80"/>
        <end position="102"/>
    </location>
</feature>
<keyword evidence="4 7" id="KW-0812">Transmembrane</keyword>
<protein>
    <submittedName>
        <fullName evidence="8">Putative membrane protein</fullName>
    </submittedName>
</protein>
<evidence type="ECO:0000256" key="4">
    <source>
        <dbReference type="ARBA" id="ARBA00022692"/>
    </source>
</evidence>
<evidence type="ECO:0000256" key="3">
    <source>
        <dbReference type="ARBA" id="ARBA00022475"/>
    </source>
</evidence>
<evidence type="ECO:0000313" key="9">
    <source>
        <dbReference type="Proteomes" id="UP000199250"/>
    </source>
</evidence>
<reference evidence="8 9" key="1">
    <citation type="submission" date="2016-10" db="EMBL/GenBank/DDBJ databases">
        <authorList>
            <person name="de Groot N.N."/>
        </authorList>
    </citation>
    <scope>NUCLEOTIDE SEQUENCE [LARGE SCALE GENOMIC DNA]</scope>
    <source>
        <strain evidence="8 9">DSM 373</strain>
    </source>
</reference>
<organism evidence="8 9">
    <name type="scientific">Azotobacter beijerinckii</name>
    <dbReference type="NCBI Taxonomy" id="170623"/>
    <lineage>
        <taxon>Bacteria</taxon>
        <taxon>Pseudomonadati</taxon>
        <taxon>Pseudomonadota</taxon>
        <taxon>Gammaproteobacteria</taxon>
        <taxon>Pseudomonadales</taxon>
        <taxon>Pseudomonadaceae</taxon>
        <taxon>Azotobacter</taxon>
    </lineage>
</organism>
<evidence type="ECO:0000256" key="5">
    <source>
        <dbReference type="ARBA" id="ARBA00022989"/>
    </source>
</evidence>
<gene>
    <name evidence="8" type="ORF">SAMN04244572_01851</name>
</gene>
<dbReference type="RefSeq" id="WP_090731288.1">
    <property type="nucleotide sequence ID" value="NZ_FNYQ01000026.1"/>
</dbReference>
<feature type="transmembrane region" description="Helical" evidence="7">
    <location>
        <begin position="15"/>
        <end position="36"/>
    </location>
</feature>
<dbReference type="Proteomes" id="UP000199250">
    <property type="component" value="Unassembled WGS sequence"/>
</dbReference>
<dbReference type="Pfam" id="PF03994">
    <property type="entry name" value="DUF350"/>
    <property type="match status" value="1"/>
</dbReference>
<dbReference type="PANTHER" id="PTHR40043">
    <property type="entry name" value="UPF0719 INNER MEMBRANE PROTEIN YJFL"/>
    <property type="match status" value="1"/>
</dbReference>
<sequence>MPDAIAFYLAGLPAFVRYFGAGMLLLALFGLVYATLTPHKEWRLIRANVPAAALAFGGSLLGFALPLAGAMRESVSLLDFLFWALVALLVQLLTFGLLRLLIPDLGRRIGDNEMASAILVALVSVAVGVLNAAAMKG</sequence>
<feature type="transmembrane region" description="Helical" evidence="7">
    <location>
        <begin position="48"/>
        <end position="68"/>
    </location>
</feature>
<evidence type="ECO:0000256" key="2">
    <source>
        <dbReference type="ARBA" id="ARBA00005779"/>
    </source>
</evidence>
<comment type="similarity">
    <text evidence="2">Belongs to the UPF0719 family.</text>
</comment>
<evidence type="ECO:0000256" key="6">
    <source>
        <dbReference type="ARBA" id="ARBA00023136"/>
    </source>
</evidence>
<dbReference type="PANTHER" id="PTHR40043:SF1">
    <property type="entry name" value="UPF0719 INNER MEMBRANE PROTEIN YJFL"/>
    <property type="match status" value="1"/>
</dbReference>
<feature type="transmembrane region" description="Helical" evidence="7">
    <location>
        <begin position="114"/>
        <end position="134"/>
    </location>
</feature>
<dbReference type="InterPro" id="IPR007140">
    <property type="entry name" value="DUF350"/>
</dbReference>
<keyword evidence="6 7" id="KW-0472">Membrane</keyword>
<name>A0A1H6U2B7_9GAMM</name>
<keyword evidence="3" id="KW-1003">Cell membrane</keyword>